<evidence type="ECO:0000313" key="1">
    <source>
        <dbReference type="EMBL" id="QHT24717.1"/>
    </source>
</evidence>
<reference evidence="1" key="1">
    <citation type="journal article" date="2020" name="Nature">
        <title>Giant virus diversity and host interactions through global metagenomics.</title>
        <authorList>
            <person name="Schulz F."/>
            <person name="Roux S."/>
            <person name="Paez-Espino D."/>
            <person name="Jungbluth S."/>
            <person name="Walsh D.A."/>
            <person name="Denef V.J."/>
            <person name="McMahon K.D."/>
            <person name="Konstantinidis K.T."/>
            <person name="Eloe-Fadrosh E.A."/>
            <person name="Kyrpides N.C."/>
            <person name="Woyke T."/>
        </authorList>
    </citation>
    <scope>NUCLEOTIDE SEQUENCE</scope>
    <source>
        <strain evidence="1">GVMAG-M-3300023179-150</strain>
    </source>
</reference>
<protein>
    <submittedName>
        <fullName evidence="1">Uncharacterized protein</fullName>
    </submittedName>
</protein>
<organism evidence="1">
    <name type="scientific">viral metagenome</name>
    <dbReference type="NCBI Taxonomy" id="1070528"/>
    <lineage>
        <taxon>unclassified sequences</taxon>
        <taxon>metagenomes</taxon>
        <taxon>organismal metagenomes</taxon>
    </lineage>
</organism>
<dbReference type="EMBL" id="MN739748">
    <property type="protein sequence ID" value="QHT24717.1"/>
    <property type="molecule type" value="Genomic_DNA"/>
</dbReference>
<proteinExistence type="predicted"/>
<dbReference type="AlphaFoldDB" id="A0A6C0E6B4"/>
<accession>A0A6C0E6B4</accession>
<sequence length="144" mass="16628">MSSAAEIAFKIFTSEPKEEESVSFGITEDMDLTEIFEMLLMIFTEGMKIKHGDNNGKVDLNSLREKDFALFQKYFNSFGFNCNYKLYKPSEQLKMDFNARKYTNITMTRSTQLKDLILPLKCGPCVFEISFDFFRKPASCNQSA</sequence>
<name>A0A6C0E6B4_9ZZZZ</name>